<name>A0ABX4M9D0_9ACTO</name>
<dbReference type="SUPFAM" id="SSF46785">
    <property type="entry name" value="Winged helix' DNA-binding domain"/>
    <property type="match status" value="1"/>
</dbReference>
<sequence>MRVGTNLVDLGRYNANVVVHTLRRLGACSQRDIAAATGLSAQTVSAIVRGLQRQGLLAEVGTEVNGRGRPRTLLNIVSSARIAVGIHVDPSLTTVVTLDLGGNVTGSASARRVNPDDPHTAMAQVLRRCVDSSASNPSMNGGWRAHAWPFPARWIRSAAPRTLLHGSPVGVRCPWVRFWVVTWRCLFR</sequence>
<feature type="domain" description="HTH marR-type" evidence="1">
    <location>
        <begin position="20"/>
        <end position="67"/>
    </location>
</feature>
<dbReference type="EMBL" id="MTPX02000068">
    <property type="protein sequence ID" value="PHP52055.1"/>
    <property type="molecule type" value="Genomic_DNA"/>
</dbReference>
<dbReference type="Gene3D" id="1.10.10.10">
    <property type="entry name" value="Winged helix-like DNA-binding domain superfamily/Winged helix DNA-binding domain"/>
    <property type="match status" value="1"/>
</dbReference>
<proteinExistence type="predicted"/>
<evidence type="ECO:0000313" key="2">
    <source>
        <dbReference type="EMBL" id="PHP52055.1"/>
    </source>
</evidence>
<dbReference type="Proteomes" id="UP000194577">
    <property type="component" value="Unassembled WGS sequence"/>
</dbReference>
<evidence type="ECO:0000259" key="1">
    <source>
        <dbReference type="Pfam" id="PF12802"/>
    </source>
</evidence>
<keyword evidence="3" id="KW-1185">Reference proteome</keyword>
<evidence type="ECO:0000313" key="3">
    <source>
        <dbReference type="Proteomes" id="UP000194577"/>
    </source>
</evidence>
<protein>
    <submittedName>
        <fullName evidence="2">MarR family transcriptional regulator</fullName>
    </submittedName>
</protein>
<gene>
    <name evidence="2" type="ORF">BW737_012605</name>
</gene>
<dbReference type="InterPro" id="IPR000835">
    <property type="entry name" value="HTH_MarR-typ"/>
</dbReference>
<reference evidence="2 3" key="1">
    <citation type="submission" date="2017-10" db="EMBL/GenBank/DDBJ databases">
        <title>Draft genome sequence of cellulolytic Actinomyces sp CtC72 isolated from cattle rumen fluid.</title>
        <authorList>
            <person name="Joshi A.J."/>
            <person name="Vasudevan G."/>
            <person name="Lanjekar V.B."/>
            <person name="Hivarkar S."/>
            <person name="Engineer A."/>
            <person name="Pore S.D."/>
            <person name="Dhakephalkar P.K."/>
            <person name="Dagar S."/>
        </authorList>
    </citation>
    <scope>NUCLEOTIDE SEQUENCE [LARGE SCALE GENOMIC DNA]</scope>
    <source>
        <strain evidence="3">CtC72</strain>
    </source>
</reference>
<dbReference type="InterPro" id="IPR036388">
    <property type="entry name" value="WH-like_DNA-bd_sf"/>
</dbReference>
<organism evidence="2 3">
    <name type="scientific">Actinomyces ruminis</name>
    <dbReference type="NCBI Taxonomy" id="1937003"/>
    <lineage>
        <taxon>Bacteria</taxon>
        <taxon>Bacillati</taxon>
        <taxon>Actinomycetota</taxon>
        <taxon>Actinomycetes</taxon>
        <taxon>Actinomycetales</taxon>
        <taxon>Actinomycetaceae</taxon>
        <taxon>Actinomyces</taxon>
    </lineage>
</organism>
<dbReference type="InterPro" id="IPR036390">
    <property type="entry name" value="WH_DNA-bd_sf"/>
</dbReference>
<comment type="caution">
    <text evidence="2">The sequence shown here is derived from an EMBL/GenBank/DDBJ whole genome shotgun (WGS) entry which is preliminary data.</text>
</comment>
<dbReference type="Pfam" id="PF12802">
    <property type="entry name" value="MarR_2"/>
    <property type="match status" value="1"/>
</dbReference>
<accession>A0ABX4M9D0</accession>